<gene>
    <name evidence="2" type="ORF">BU23DRAFT_90721</name>
</gene>
<accession>A0A6A5VI77</accession>
<feature type="compositionally biased region" description="Basic and acidic residues" evidence="1">
    <location>
        <begin position="33"/>
        <end position="46"/>
    </location>
</feature>
<evidence type="ECO:0000256" key="1">
    <source>
        <dbReference type="SAM" id="MobiDB-lite"/>
    </source>
</evidence>
<protein>
    <submittedName>
        <fullName evidence="2">Uncharacterized protein</fullName>
    </submittedName>
</protein>
<keyword evidence="3" id="KW-1185">Reference proteome</keyword>
<name>A0A6A5VI77_9PLEO</name>
<reference evidence="2" key="1">
    <citation type="journal article" date="2020" name="Stud. Mycol.">
        <title>101 Dothideomycetes genomes: a test case for predicting lifestyles and emergence of pathogens.</title>
        <authorList>
            <person name="Haridas S."/>
            <person name="Albert R."/>
            <person name="Binder M."/>
            <person name="Bloem J."/>
            <person name="Labutti K."/>
            <person name="Salamov A."/>
            <person name="Andreopoulos B."/>
            <person name="Baker S."/>
            <person name="Barry K."/>
            <person name="Bills G."/>
            <person name="Bluhm B."/>
            <person name="Cannon C."/>
            <person name="Castanera R."/>
            <person name="Culley D."/>
            <person name="Daum C."/>
            <person name="Ezra D."/>
            <person name="Gonzalez J."/>
            <person name="Henrissat B."/>
            <person name="Kuo A."/>
            <person name="Liang C."/>
            <person name="Lipzen A."/>
            <person name="Lutzoni F."/>
            <person name="Magnuson J."/>
            <person name="Mondo S."/>
            <person name="Nolan M."/>
            <person name="Ohm R."/>
            <person name="Pangilinan J."/>
            <person name="Park H.-J."/>
            <person name="Ramirez L."/>
            <person name="Alfaro M."/>
            <person name="Sun H."/>
            <person name="Tritt A."/>
            <person name="Yoshinaga Y."/>
            <person name="Zwiers L.-H."/>
            <person name="Turgeon B."/>
            <person name="Goodwin S."/>
            <person name="Spatafora J."/>
            <person name="Crous P."/>
            <person name="Grigoriev I."/>
        </authorList>
    </citation>
    <scope>NUCLEOTIDE SEQUENCE</scope>
    <source>
        <strain evidence="2">CBS 107.79</strain>
    </source>
</reference>
<proteinExistence type="predicted"/>
<dbReference type="AlphaFoldDB" id="A0A6A5VI77"/>
<organism evidence="2 3">
    <name type="scientific">Bimuria novae-zelandiae CBS 107.79</name>
    <dbReference type="NCBI Taxonomy" id="1447943"/>
    <lineage>
        <taxon>Eukaryota</taxon>
        <taxon>Fungi</taxon>
        <taxon>Dikarya</taxon>
        <taxon>Ascomycota</taxon>
        <taxon>Pezizomycotina</taxon>
        <taxon>Dothideomycetes</taxon>
        <taxon>Pleosporomycetidae</taxon>
        <taxon>Pleosporales</taxon>
        <taxon>Massarineae</taxon>
        <taxon>Didymosphaeriaceae</taxon>
        <taxon>Bimuria</taxon>
    </lineage>
</organism>
<evidence type="ECO:0000313" key="2">
    <source>
        <dbReference type="EMBL" id="KAF1974776.1"/>
    </source>
</evidence>
<dbReference type="Proteomes" id="UP000800036">
    <property type="component" value="Unassembled WGS sequence"/>
</dbReference>
<evidence type="ECO:0000313" key="3">
    <source>
        <dbReference type="Proteomes" id="UP000800036"/>
    </source>
</evidence>
<feature type="region of interest" description="Disordered" evidence="1">
    <location>
        <begin position="33"/>
        <end position="91"/>
    </location>
</feature>
<dbReference type="EMBL" id="ML976673">
    <property type="protein sequence ID" value="KAF1974776.1"/>
    <property type="molecule type" value="Genomic_DNA"/>
</dbReference>
<sequence>MRAIVQRPSFNTATYTGRCLSCRGAHRLISTRRDSVHYTKRTDPQLRKNQTAKIRPRKSDAEITPQKSNRKKQTAEIRPQNQTHPSHPQPLRVHLHPPLLRINLRLAPLIHPLLVLIHRPHPPRRRRPMLMDPCIVPIALRNFLHFLAHHMHEDE</sequence>